<evidence type="ECO:0000313" key="4">
    <source>
        <dbReference type="RefSeq" id="XP_028026978.1"/>
    </source>
</evidence>
<dbReference type="OrthoDB" id="6920305at2759"/>
<feature type="region of interest" description="Disordered" evidence="1">
    <location>
        <begin position="72"/>
        <end position="91"/>
    </location>
</feature>
<evidence type="ECO:0000256" key="1">
    <source>
        <dbReference type="SAM" id="MobiDB-lite"/>
    </source>
</evidence>
<accession>A0A6J2JCD7</accession>
<keyword evidence="2" id="KW-0472">Membrane</keyword>
<protein>
    <submittedName>
        <fullName evidence="4">Uncharacterized protein LOC114240589</fullName>
    </submittedName>
</protein>
<gene>
    <name evidence="4" type="primary">LOC114240589</name>
</gene>
<keyword evidence="2" id="KW-1133">Transmembrane helix</keyword>
<keyword evidence="3" id="KW-1185">Reference proteome</keyword>
<reference evidence="4" key="1">
    <citation type="submission" date="2025-08" db="UniProtKB">
        <authorList>
            <consortium name="RefSeq"/>
        </authorList>
    </citation>
    <scope>IDENTIFICATION</scope>
    <source>
        <tissue evidence="4">Silk gland</tissue>
    </source>
</reference>
<proteinExistence type="predicted"/>
<dbReference type="KEGG" id="bman:114240589"/>
<sequence>MCSNETLVDQLECYMDDLVECFEDFVKKSLIVITIAVGAVIGLLVYVLKMVTERQETLGHASIVPALEDISRQRGNSSDPNNIPTKTSETVLHDYEAENTLNAEIDKNAKNSPDTSTKSANTLPLPVIAGFDAKVLRDIGLSDCSKNCKERILSLNRDQTNKRSTSLNKNQDTVETKTSCCSICCEDEDTEKIKEKDILLPS</sequence>
<name>A0A6J2JCD7_BOMMA</name>
<feature type="compositionally biased region" description="Polar residues" evidence="1">
    <location>
        <begin position="73"/>
        <end position="90"/>
    </location>
</feature>
<feature type="transmembrane region" description="Helical" evidence="2">
    <location>
        <begin position="30"/>
        <end position="48"/>
    </location>
</feature>
<dbReference type="GeneID" id="114240589"/>
<dbReference type="AlphaFoldDB" id="A0A6J2JCD7"/>
<organism evidence="3 4">
    <name type="scientific">Bombyx mandarina</name>
    <name type="common">Wild silk moth</name>
    <name type="synonym">Wild silkworm</name>
    <dbReference type="NCBI Taxonomy" id="7092"/>
    <lineage>
        <taxon>Eukaryota</taxon>
        <taxon>Metazoa</taxon>
        <taxon>Ecdysozoa</taxon>
        <taxon>Arthropoda</taxon>
        <taxon>Hexapoda</taxon>
        <taxon>Insecta</taxon>
        <taxon>Pterygota</taxon>
        <taxon>Neoptera</taxon>
        <taxon>Endopterygota</taxon>
        <taxon>Lepidoptera</taxon>
        <taxon>Glossata</taxon>
        <taxon>Ditrysia</taxon>
        <taxon>Bombycoidea</taxon>
        <taxon>Bombycidae</taxon>
        <taxon>Bombycinae</taxon>
        <taxon>Bombyx</taxon>
    </lineage>
</organism>
<evidence type="ECO:0000256" key="2">
    <source>
        <dbReference type="SAM" id="Phobius"/>
    </source>
</evidence>
<dbReference type="Proteomes" id="UP000504629">
    <property type="component" value="Unplaced"/>
</dbReference>
<keyword evidence="2" id="KW-0812">Transmembrane</keyword>
<dbReference type="RefSeq" id="XP_028026978.1">
    <property type="nucleotide sequence ID" value="XM_028171177.1"/>
</dbReference>
<evidence type="ECO:0000313" key="3">
    <source>
        <dbReference type="Proteomes" id="UP000504629"/>
    </source>
</evidence>